<sequence>MTYEKDTYSLAKGLHHINIAKLYFEDVKLGCTGDLKNTFAGYVNKCDWILNNVLHKLGDKTREIYKKELSDSLALDAINDRLMMLDNDQRSQIEDILNQLVKQNKS</sequence>
<gene>
    <name evidence="1" type="ORF">UFOVP778_20</name>
</gene>
<protein>
    <submittedName>
        <fullName evidence="1">Uncharacterized protein</fullName>
    </submittedName>
</protein>
<proteinExistence type="predicted"/>
<evidence type="ECO:0000313" key="1">
    <source>
        <dbReference type="EMBL" id="CAB4161981.1"/>
    </source>
</evidence>
<organism evidence="1">
    <name type="scientific">uncultured Caudovirales phage</name>
    <dbReference type="NCBI Taxonomy" id="2100421"/>
    <lineage>
        <taxon>Viruses</taxon>
        <taxon>Duplodnaviria</taxon>
        <taxon>Heunggongvirae</taxon>
        <taxon>Uroviricota</taxon>
        <taxon>Caudoviricetes</taxon>
        <taxon>Peduoviridae</taxon>
        <taxon>Maltschvirus</taxon>
        <taxon>Maltschvirus maltsch</taxon>
    </lineage>
</organism>
<reference evidence="1" key="1">
    <citation type="submission" date="2020-04" db="EMBL/GenBank/DDBJ databases">
        <authorList>
            <person name="Chiriac C."/>
            <person name="Salcher M."/>
            <person name="Ghai R."/>
            <person name="Kavagutti S V."/>
        </authorList>
    </citation>
    <scope>NUCLEOTIDE SEQUENCE</scope>
</reference>
<name>A0A6J5NXH5_9CAUD</name>
<dbReference type="EMBL" id="LR796733">
    <property type="protein sequence ID" value="CAB4161981.1"/>
    <property type="molecule type" value="Genomic_DNA"/>
</dbReference>
<accession>A0A6J5NXH5</accession>